<proteinExistence type="predicted"/>
<sequence length="159" mass="17087">MATIPLDIDGHRFGIDRAVEADVPALVGLLADDVLGAGRESLDLAPYLAAFREIDRDPNQLLVTVRDADGAVVGTLQLTLIPGLARQGATRLQVEAVRLASSARGSGLGSALFAWAHGYAREHGATLVQLTTDKTRTDAHRFYETLGYRASHEGYKLHL</sequence>
<dbReference type="CDD" id="cd04301">
    <property type="entry name" value="NAT_SF"/>
    <property type="match status" value="1"/>
</dbReference>
<keyword evidence="2" id="KW-0012">Acyltransferase</keyword>
<comment type="caution">
    <text evidence="4">The sequence shown here is derived from an EMBL/GenBank/DDBJ whole genome shotgun (WGS) entry which is preliminary data.</text>
</comment>
<reference evidence="4" key="1">
    <citation type="submission" date="2023-06" db="EMBL/GenBank/DDBJ databases">
        <title>Draft genome sequence of Nocardioides sp. SOB77.</title>
        <authorList>
            <person name="Zhang G."/>
        </authorList>
    </citation>
    <scope>NUCLEOTIDE SEQUENCE</scope>
    <source>
        <strain evidence="4">SOB77</strain>
    </source>
</reference>
<dbReference type="PANTHER" id="PTHR43877">
    <property type="entry name" value="AMINOALKYLPHOSPHONATE N-ACETYLTRANSFERASE-RELATED-RELATED"/>
    <property type="match status" value="1"/>
</dbReference>
<dbReference type="RefSeq" id="WP_300950555.1">
    <property type="nucleotide sequence ID" value="NZ_JAUHJQ010000001.1"/>
</dbReference>
<evidence type="ECO:0000256" key="2">
    <source>
        <dbReference type="ARBA" id="ARBA00023315"/>
    </source>
</evidence>
<organism evidence="4 5">
    <name type="scientific">Nocardioides oceani</name>
    <dbReference type="NCBI Taxonomy" id="3058369"/>
    <lineage>
        <taxon>Bacteria</taxon>
        <taxon>Bacillati</taxon>
        <taxon>Actinomycetota</taxon>
        <taxon>Actinomycetes</taxon>
        <taxon>Propionibacteriales</taxon>
        <taxon>Nocardioidaceae</taxon>
        <taxon>Nocardioides</taxon>
    </lineage>
</organism>
<dbReference type="Proteomes" id="UP001168620">
    <property type="component" value="Unassembled WGS sequence"/>
</dbReference>
<keyword evidence="5" id="KW-1185">Reference proteome</keyword>
<gene>
    <name evidence="4" type="ORF">QWY28_01625</name>
</gene>
<dbReference type="Pfam" id="PF00583">
    <property type="entry name" value="Acetyltransf_1"/>
    <property type="match status" value="1"/>
</dbReference>
<dbReference type="InterPro" id="IPR016181">
    <property type="entry name" value="Acyl_CoA_acyltransferase"/>
</dbReference>
<dbReference type="Gene3D" id="3.40.630.30">
    <property type="match status" value="1"/>
</dbReference>
<dbReference type="InterPro" id="IPR050832">
    <property type="entry name" value="Bact_Acetyltransf"/>
</dbReference>
<dbReference type="InterPro" id="IPR000182">
    <property type="entry name" value="GNAT_dom"/>
</dbReference>
<dbReference type="SUPFAM" id="SSF55729">
    <property type="entry name" value="Acyl-CoA N-acyltransferases (Nat)"/>
    <property type="match status" value="1"/>
</dbReference>
<dbReference type="PROSITE" id="PS51186">
    <property type="entry name" value="GNAT"/>
    <property type="match status" value="1"/>
</dbReference>
<protein>
    <submittedName>
        <fullName evidence="4">GNAT family N-acetyltransferase</fullName>
    </submittedName>
</protein>
<evidence type="ECO:0000313" key="5">
    <source>
        <dbReference type="Proteomes" id="UP001168620"/>
    </source>
</evidence>
<evidence type="ECO:0000259" key="3">
    <source>
        <dbReference type="PROSITE" id="PS51186"/>
    </source>
</evidence>
<dbReference type="PANTHER" id="PTHR43877:SF2">
    <property type="entry name" value="AMINOALKYLPHOSPHONATE N-ACETYLTRANSFERASE-RELATED"/>
    <property type="match status" value="1"/>
</dbReference>
<keyword evidence="1" id="KW-0808">Transferase</keyword>
<evidence type="ECO:0000313" key="4">
    <source>
        <dbReference type="EMBL" id="MDN4171633.1"/>
    </source>
</evidence>
<dbReference type="EMBL" id="JAUHJQ010000001">
    <property type="protein sequence ID" value="MDN4171633.1"/>
    <property type="molecule type" value="Genomic_DNA"/>
</dbReference>
<accession>A0ABT8FAD1</accession>
<feature type="domain" description="N-acetyltransferase" evidence="3">
    <location>
        <begin position="13"/>
        <end position="159"/>
    </location>
</feature>
<name>A0ABT8FAD1_9ACTN</name>
<evidence type="ECO:0000256" key="1">
    <source>
        <dbReference type="ARBA" id="ARBA00022679"/>
    </source>
</evidence>